<dbReference type="EMBL" id="KU998252">
    <property type="protein sequence ID" value="ANA87240.1"/>
    <property type="molecule type" value="Genomic_DNA"/>
</dbReference>
<name>A0A160DGL0_9CAUD</name>
<protein>
    <submittedName>
        <fullName evidence="1">Uncharacterized protein</fullName>
    </submittedName>
</protein>
<organism evidence="1 2">
    <name type="scientific">Gordonia phage PatrickStar</name>
    <dbReference type="NCBI Taxonomy" id="1838076"/>
    <lineage>
        <taxon>Viruses</taxon>
        <taxon>Duplodnaviria</taxon>
        <taxon>Heunggongvirae</taxon>
        <taxon>Uroviricota</taxon>
        <taxon>Caudoviricetes</taxon>
        <taxon>Orchidvirus</taxon>
        <taxon>Orchidvirus orchid</taxon>
    </lineage>
</organism>
<reference evidence="1 2" key="1">
    <citation type="submission" date="2016-03" db="EMBL/GenBank/DDBJ databases">
        <authorList>
            <person name="Rimple P."/>
            <person name="Montgomery M.T."/>
            <person name="Guerrero C.A."/>
            <person name="Mavrich T.N."/>
            <person name="Pope W.H."/>
            <person name="Garlena R.A."/>
            <person name="Russell D.A."/>
            <person name="Jacobs-Sera D."/>
            <person name="Hendrix R.W."/>
            <person name="Hatfull G.F."/>
        </authorList>
    </citation>
    <scope>NUCLEOTIDE SEQUENCE [LARGE SCALE GENOMIC DNA]</scope>
</reference>
<accession>A0A160DGL0</accession>
<proteinExistence type="predicted"/>
<dbReference type="Proteomes" id="UP000229511">
    <property type="component" value="Genome"/>
</dbReference>
<gene>
    <name evidence="1" type="primary">6</name>
    <name evidence="1" type="ORF">PBI_PATRICKSTAR_6</name>
</gene>
<evidence type="ECO:0000313" key="1">
    <source>
        <dbReference type="EMBL" id="ANA87240.1"/>
    </source>
</evidence>
<evidence type="ECO:0000313" key="2">
    <source>
        <dbReference type="Proteomes" id="UP000229511"/>
    </source>
</evidence>
<sequence>MKDINPETFELNLRELTDEKCRVIYGMSLEEFKAEYKALTGEDIQ</sequence>